<protein>
    <recommendedName>
        <fullName evidence="2">Lipid/polyisoprenoid-binding YceI-like domain-containing protein</fullName>
    </recommendedName>
</protein>
<dbReference type="InterPro" id="IPR036761">
    <property type="entry name" value="TTHA0802/YceI-like_sf"/>
</dbReference>
<dbReference type="PANTHER" id="PTHR34406">
    <property type="entry name" value="PROTEIN YCEI"/>
    <property type="match status" value="1"/>
</dbReference>
<evidence type="ECO:0000313" key="4">
    <source>
        <dbReference type="Proteomes" id="UP000188603"/>
    </source>
</evidence>
<dbReference type="AlphaFoldDB" id="A0A1U9KAG2"/>
<dbReference type="EMBL" id="CP019699">
    <property type="protein sequence ID" value="AQS57030.1"/>
    <property type="molecule type" value="Genomic_DNA"/>
</dbReference>
<organism evidence="3 4">
    <name type="scientific">Novibacillus thermophilus</name>
    <dbReference type="NCBI Taxonomy" id="1471761"/>
    <lineage>
        <taxon>Bacteria</taxon>
        <taxon>Bacillati</taxon>
        <taxon>Bacillota</taxon>
        <taxon>Bacilli</taxon>
        <taxon>Bacillales</taxon>
        <taxon>Thermoactinomycetaceae</taxon>
        <taxon>Novibacillus</taxon>
    </lineage>
</organism>
<dbReference type="OrthoDB" id="9811006at2"/>
<accession>A0A1U9KAG2</accession>
<sequence length="177" mass="19667">MTKTKWTVDTAHSSLDFSVKHMMVSKTKGTFHNFESTIEADPDDLTTANIEFVIDVASVDTRNEGRDNHLRSEDFFDVEQHPKMTFKATNIERTGEDEYKVTDDLTICGITNSETFSVTSEGQRKDPWGNEVAGFSGEGKINRSDYGLTYNAVLETGGVVVGDEVKISIEIEAQKAT</sequence>
<keyword evidence="4" id="KW-1185">Reference proteome</keyword>
<dbReference type="Pfam" id="PF04264">
    <property type="entry name" value="YceI"/>
    <property type="match status" value="1"/>
</dbReference>
<feature type="domain" description="Lipid/polyisoprenoid-binding YceI-like" evidence="2">
    <location>
        <begin position="5"/>
        <end position="174"/>
    </location>
</feature>
<dbReference type="RefSeq" id="WP_077720878.1">
    <property type="nucleotide sequence ID" value="NZ_CP019699.1"/>
</dbReference>
<evidence type="ECO:0000256" key="1">
    <source>
        <dbReference type="ARBA" id="ARBA00008812"/>
    </source>
</evidence>
<evidence type="ECO:0000313" key="3">
    <source>
        <dbReference type="EMBL" id="AQS57030.1"/>
    </source>
</evidence>
<dbReference type="Gene3D" id="2.40.128.110">
    <property type="entry name" value="Lipid/polyisoprenoid-binding, YceI-like"/>
    <property type="match status" value="1"/>
</dbReference>
<gene>
    <name evidence="3" type="ORF">B0W44_16005</name>
</gene>
<dbReference type="PANTHER" id="PTHR34406:SF1">
    <property type="entry name" value="PROTEIN YCEI"/>
    <property type="match status" value="1"/>
</dbReference>
<dbReference type="KEGG" id="ntr:B0W44_16005"/>
<dbReference type="InterPro" id="IPR007372">
    <property type="entry name" value="Lipid/polyisoprenoid-bd_YceI"/>
</dbReference>
<comment type="similarity">
    <text evidence="1">Belongs to the UPF0312 family.</text>
</comment>
<reference evidence="3 4" key="1">
    <citation type="journal article" date="2015" name="Int. J. Syst. Evol. Microbiol.">
        <title>Novibacillus thermophilus gen. nov., sp. nov., a Gram-staining-negative and moderately thermophilic member of the family Thermoactinomycetaceae.</title>
        <authorList>
            <person name="Yang G."/>
            <person name="Chen J."/>
            <person name="Zhou S."/>
        </authorList>
    </citation>
    <scope>NUCLEOTIDE SEQUENCE [LARGE SCALE GENOMIC DNA]</scope>
    <source>
        <strain evidence="3 4">SG-1</strain>
    </source>
</reference>
<dbReference type="Proteomes" id="UP000188603">
    <property type="component" value="Chromosome"/>
</dbReference>
<dbReference type="SUPFAM" id="SSF101874">
    <property type="entry name" value="YceI-like"/>
    <property type="match status" value="1"/>
</dbReference>
<dbReference type="SMART" id="SM00867">
    <property type="entry name" value="YceI"/>
    <property type="match status" value="1"/>
</dbReference>
<name>A0A1U9KAG2_9BACL</name>
<proteinExistence type="inferred from homology"/>
<evidence type="ECO:0000259" key="2">
    <source>
        <dbReference type="SMART" id="SM00867"/>
    </source>
</evidence>
<dbReference type="STRING" id="1471761.B0W44_16005"/>